<proteinExistence type="predicted"/>
<dbReference type="Proteomes" id="UP000235584">
    <property type="component" value="Chromosome"/>
</dbReference>
<sequence>MLKKLSLVSTLLLITSGQALACPACMGSSPNDKYYLWVVGAFILVIYFPMFYLFKTFIKFRNINNTDLNPKS</sequence>
<organism evidence="1 2">
    <name type="scientific">Bacteriovorax stolpii</name>
    <name type="common">Bdellovibrio stolpii</name>
    <dbReference type="NCBI Taxonomy" id="960"/>
    <lineage>
        <taxon>Bacteria</taxon>
        <taxon>Pseudomonadati</taxon>
        <taxon>Bdellovibrionota</taxon>
        <taxon>Bacteriovoracia</taxon>
        <taxon>Bacteriovoracales</taxon>
        <taxon>Bacteriovoracaceae</taxon>
        <taxon>Bacteriovorax</taxon>
    </lineage>
</organism>
<accession>A0A2K9NML4</accession>
<dbReference type="KEGG" id="bsto:C0V70_01130"/>
<protein>
    <submittedName>
        <fullName evidence="1">Uncharacterized protein</fullName>
    </submittedName>
</protein>
<reference evidence="1 2" key="1">
    <citation type="submission" date="2018-01" db="EMBL/GenBank/DDBJ databases">
        <title>Complete genome sequence of Bacteriovorax stolpii DSM12778.</title>
        <authorList>
            <person name="Tang B."/>
            <person name="Chang J."/>
        </authorList>
    </citation>
    <scope>NUCLEOTIDE SEQUENCE [LARGE SCALE GENOMIC DNA]</scope>
    <source>
        <strain evidence="1 2">DSM 12778</strain>
    </source>
</reference>
<keyword evidence="2" id="KW-1185">Reference proteome</keyword>
<name>A0A2K9NML4_BACTC</name>
<dbReference type="EMBL" id="CP025704">
    <property type="protein sequence ID" value="AUN96732.1"/>
    <property type="molecule type" value="Genomic_DNA"/>
</dbReference>
<dbReference type="OrthoDB" id="5298188at2"/>
<evidence type="ECO:0000313" key="1">
    <source>
        <dbReference type="EMBL" id="AUN96732.1"/>
    </source>
</evidence>
<dbReference type="RefSeq" id="WP_102242027.1">
    <property type="nucleotide sequence ID" value="NZ_CP025704.1"/>
</dbReference>
<evidence type="ECO:0000313" key="2">
    <source>
        <dbReference type="Proteomes" id="UP000235584"/>
    </source>
</evidence>
<dbReference type="AlphaFoldDB" id="A0A2K9NML4"/>
<gene>
    <name evidence="1" type="ORF">C0V70_01130</name>
</gene>